<protein>
    <recommendedName>
        <fullName evidence="2">GYD domain-containing protein</fullName>
    </recommendedName>
</protein>
<evidence type="ECO:0008006" key="2">
    <source>
        <dbReference type="Google" id="ProtNLM"/>
    </source>
</evidence>
<proteinExistence type="predicted"/>
<dbReference type="InterPro" id="IPR014845">
    <property type="entry name" value="GYD/TTHA1554"/>
</dbReference>
<reference evidence="1" key="1">
    <citation type="journal article" date="2014" name="Front. Microbiol.">
        <title>High frequency of phylogenetically diverse reductive dehalogenase-homologous genes in deep subseafloor sedimentary metagenomes.</title>
        <authorList>
            <person name="Kawai M."/>
            <person name="Futagami T."/>
            <person name="Toyoda A."/>
            <person name="Takaki Y."/>
            <person name="Nishi S."/>
            <person name="Hori S."/>
            <person name="Arai W."/>
            <person name="Tsubouchi T."/>
            <person name="Morono Y."/>
            <person name="Uchiyama I."/>
            <person name="Ito T."/>
            <person name="Fujiyama A."/>
            <person name="Inagaki F."/>
            <person name="Takami H."/>
        </authorList>
    </citation>
    <scope>NUCLEOTIDE SEQUENCE</scope>
    <source>
        <strain evidence="1">Expedition CK06-06</strain>
    </source>
</reference>
<dbReference type="EMBL" id="BART01007438">
    <property type="protein sequence ID" value="GAG57920.1"/>
    <property type="molecule type" value="Genomic_DNA"/>
</dbReference>
<name>X0YP09_9ZZZZ</name>
<dbReference type="Pfam" id="PF08734">
    <property type="entry name" value="GYD"/>
    <property type="match status" value="1"/>
</dbReference>
<evidence type="ECO:0000313" key="1">
    <source>
        <dbReference type="EMBL" id="GAG57920.1"/>
    </source>
</evidence>
<sequence length="97" mass="10650">MPMYIGLYKLTDQGIKNIKDAPQRIEEGIKGWEAMGGKVIGFYSVMGEYDYVAIGEAPNDEAVLTFALALGSQGDARTTTLKAFTKEEFAEIVKKLP</sequence>
<accession>X0YP09</accession>
<dbReference type="AlphaFoldDB" id="X0YP09"/>
<gene>
    <name evidence="1" type="ORF">S01H4_16932</name>
</gene>
<comment type="caution">
    <text evidence="1">The sequence shown here is derived from an EMBL/GenBank/DDBJ whole genome shotgun (WGS) entry which is preliminary data.</text>
</comment>
<organism evidence="1">
    <name type="scientific">marine sediment metagenome</name>
    <dbReference type="NCBI Taxonomy" id="412755"/>
    <lineage>
        <taxon>unclassified sequences</taxon>
        <taxon>metagenomes</taxon>
        <taxon>ecological metagenomes</taxon>
    </lineage>
</organism>